<accession>A0A5C4VGE5</accession>
<dbReference type="Proteomes" id="UP000312512">
    <property type="component" value="Unassembled WGS sequence"/>
</dbReference>
<sequence>MCDFAEFRARGRAALLAGRATHDSPMVEGARRWGASAVLRPSGDVLDRLAALAASIEAPGHWVHGRRTLHVTLRTLEPYRHRIPAGDPVREVYGAALAEAASGLAPAKVRLTGVSPHAGGVVACGHPEDDTLVRLRERLGHAMEARGVRDLEHGRVRDRWYVSLAHFAAPLDDPRRIVEWCDAHVGVDFGVAELDTAEIVQFVHTGAGITVNALEEARLA</sequence>
<comment type="caution">
    <text evidence="1">The sequence shown here is derived from an EMBL/GenBank/DDBJ whole genome shotgun (WGS) entry which is preliminary data.</text>
</comment>
<dbReference type="RefSeq" id="WP_139636507.1">
    <property type="nucleotide sequence ID" value="NZ_VDLX02000023.1"/>
</dbReference>
<gene>
    <name evidence="1" type="ORF">FH608_042375</name>
</gene>
<organism evidence="1 2">
    <name type="scientific">Nonomuraea phyllanthi</name>
    <dbReference type="NCBI Taxonomy" id="2219224"/>
    <lineage>
        <taxon>Bacteria</taxon>
        <taxon>Bacillati</taxon>
        <taxon>Actinomycetota</taxon>
        <taxon>Actinomycetes</taxon>
        <taxon>Streptosporangiales</taxon>
        <taxon>Streptosporangiaceae</taxon>
        <taxon>Nonomuraea</taxon>
    </lineage>
</organism>
<evidence type="ECO:0008006" key="3">
    <source>
        <dbReference type="Google" id="ProtNLM"/>
    </source>
</evidence>
<name>A0A5C4VGE5_9ACTN</name>
<protein>
    <recommendedName>
        <fullName evidence="3">2'-5' RNA ligase family protein</fullName>
    </recommendedName>
</protein>
<evidence type="ECO:0000313" key="1">
    <source>
        <dbReference type="EMBL" id="KAB8188734.1"/>
    </source>
</evidence>
<reference evidence="1 2" key="1">
    <citation type="submission" date="2019-10" db="EMBL/GenBank/DDBJ databases">
        <title>Nonomuraea sp. nov., isolated from Phyllanthus amarus.</title>
        <authorList>
            <person name="Klykleung N."/>
            <person name="Tanasupawat S."/>
        </authorList>
    </citation>
    <scope>NUCLEOTIDE SEQUENCE [LARGE SCALE GENOMIC DNA]</scope>
    <source>
        <strain evidence="1 2">PA1-10</strain>
    </source>
</reference>
<dbReference type="AlphaFoldDB" id="A0A5C4VGE5"/>
<dbReference type="EMBL" id="VDLX02000023">
    <property type="protein sequence ID" value="KAB8188734.1"/>
    <property type="molecule type" value="Genomic_DNA"/>
</dbReference>
<dbReference type="Gene3D" id="3.90.1140.10">
    <property type="entry name" value="Cyclic phosphodiesterase"/>
    <property type="match status" value="1"/>
</dbReference>
<dbReference type="OrthoDB" id="4311410at2"/>
<evidence type="ECO:0000313" key="2">
    <source>
        <dbReference type="Proteomes" id="UP000312512"/>
    </source>
</evidence>
<keyword evidence="2" id="KW-1185">Reference proteome</keyword>
<proteinExistence type="predicted"/>